<evidence type="ECO:0000256" key="1">
    <source>
        <dbReference type="SAM" id="MobiDB-lite"/>
    </source>
</evidence>
<protein>
    <submittedName>
        <fullName evidence="2">Uncharacterized protein</fullName>
    </submittedName>
</protein>
<dbReference type="EnsemblPlants" id="ORUFI01G36540.1">
    <property type="protein sequence ID" value="ORUFI01G36540.1"/>
    <property type="gene ID" value="ORUFI01G36540"/>
</dbReference>
<keyword evidence="3" id="KW-1185">Reference proteome</keyword>
<dbReference type="AlphaFoldDB" id="A0A0E0N3E6"/>
<dbReference type="Gramene" id="ORUFI01G36540.1">
    <property type="protein sequence ID" value="ORUFI01G36540.1"/>
    <property type="gene ID" value="ORUFI01G36540"/>
</dbReference>
<proteinExistence type="predicted"/>
<evidence type="ECO:0000313" key="3">
    <source>
        <dbReference type="Proteomes" id="UP000008022"/>
    </source>
</evidence>
<reference evidence="3" key="1">
    <citation type="submission" date="2013-06" db="EMBL/GenBank/DDBJ databases">
        <authorList>
            <person name="Zhao Q."/>
        </authorList>
    </citation>
    <scope>NUCLEOTIDE SEQUENCE</scope>
    <source>
        <strain evidence="3">cv. W1943</strain>
    </source>
</reference>
<dbReference type="Proteomes" id="UP000008022">
    <property type="component" value="Unassembled WGS sequence"/>
</dbReference>
<reference evidence="2" key="2">
    <citation type="submission" date="2015-06" db="UniProtKB">
        <authorList>
            <consortium name="EnsemblPlants"/>
        </authorList>
    </citation>
    <scope>IDENTIFICATION</scope>
</reference>
<name>A0A0E0N3E6_ORYRU</name>
<organism evidence="2 3">
    <name type="scientific">Oryza rufipogon</name>
    <name type="common">Brownbeard rice</name>
    <name type="synonym">Asian wild rice</name>
    <dbReference type="NCBI Taxonomy" id="4529"/>
    <lineage>
        <taxon>Eukaryota</taxon>
        <taxon>Viridiplantae</taxon>
        <taxon>Streptophyta</taxon>
        <taxon>Embryophyta</taxon>
        <taxon>Tracheophyta</taxon>
        <taxon>Spermatophyta</taxon>
        <taxon>Magnoliopsida</taxon>
        <taxon>Liliopsida</taxon>
        <taxon>Poales</taxon>
        <taxon>Poaceae</taxon>
        <taxon>BOP clade</taxon>
        <taxon>Oryzoideae</taxon>
        <taxon>Oryzeae</taxon>
        <taxon>Oryzinae</taxon>
        <taxon>Oryza</taxon>
    </lineage>
</organism>
<accession>A0A0E0N3E6</accession>
<dbReference type="HOGENOM" id="CLU_2642383_0_0_1"/>
<sequence>MQATHPTRHVGRLLPARVCIGGVGSVSTREDEGSAGGTKGLARCQNTSDSRGRSSWVMALKKMKTGGLKNERLVRVA</sequence>
<evidence type="ECO:0000313" key="2">
    <source>
        <dbReference type="EnsemblPlants" id="ORUFI01G36540.1"/>
    </source>
</evidence>
<feature type="region of interest" description="Disordered" evidence="1">
    <location>
        <begin position="27"/>
        <end position="48"/>
    </location>
</feature>